<reference evidence="6 7" key="2">
    <citation type="submission" date="2019-02" db="EMBL/GenBank/DDBJ databases">
        <title>'Lichenibacterium ramalinii' gen. nov. sp. nov., 'Lichenibacterium minor' gen. nov. sp. nov.</title>
        <authorList>
            <person name="Pankratov T."/>
        </authorList>
    </citation>
    <scope>NUCLEOTIDE SEQUENCE [LARGE SCALE GENOMIC DNA]</scope>
    <source>
        <strain evidence="6 7">RmlP001</strain>
    </source>
</reference>
<gene>
    <name evidence="6" type="ORF">D3272_12960</name>
</gene>
<comment type="subcellular location">
    <subcellularLocation>
        <location evidence="1">Cell envelope</location>
    </subcellularLocation>
</comment>
<dbReference type="PANTHER" id="PTHR46847">
    <property type="entry name" value="D-ALLOSE-BINDING PERIPLASMIC PROTEIN-RELATED"/>
    <property type="match status" value="1"/>
</dbReference>
<accession>A0A4Q2RB19</accession>
<feature type="chain" id="PRO_5020903965" evidence="4">
    <location>
        <begin position="25"/>
        <end position="322"/>
    </location>
</feature>
<evidence type="ECO:0000313" key="7">
    <source>
        <dbReference type="Proteomes" id="UP000289411"/>
    </source>
</evidence>
<keyword evidence="3 4" id="KW-0732">Signal</keyword>
<proteinExistence type="inferred from homology"/>
<dbReference type="InterPro" id="IPR025997">
    <property type="entry name" value="SBP_2_dom"/>
</dbReference>
<dbReference type="EMBL" id="QYBC01000010">
    <property type="protein sequence ID" value="RYB04359.1"/>
    <property type="molecule type" value="Genomic_DNA"/>
</dbReference>
<comment type="caution">
    <text evidence="6">The sequence shown here is derived from an EMBL/GenBank/DDBJ whole genome shotgun (WGS) entry which is preliminary data.</text>
</comment>
<name>A0A4Q2RB19_9HYPH</name>
<evidence type="ECO:0000256" key="4">
    <source>
        <dbReference type="SAM" id="SignalP"/>
    </source>
</evidence>
<dbReference type="AlphaFoldDB" id="A0A4Q2RB19"/>
<evidence type="ECO:0000256" key="1">
    <source>
        <dbReference type="ARBA" id="ARBA00004196"/>
    </source>
</evidence>
<dbReference type="PANTHER" id="PTHR46847:SF1">
    <property type="entry name" value="D-ALLOSE-BINDING PERIPLASMIC PROTEIN-RELATED"/>
    <property type="match status" value="1"/>
</dbReference>
<organism evidence="6 7">
    <name type="scientific">Lichenibacterium ramalinae</name>
    <dbReference type="NCBI Taxonomy" id="2316527"/>
    <lineage>
        <taxon>Bacteria</taxon>
        <taxon>Pseudomonadati</taxon>
        <taxon>Pseudomonadota</taxon>
        <taxon>Alphaproteobacteria</taxon>
        <taxon>Hyphomicrobiales</taxon>
        <taxon>Lichenihabitantaceae</taxon>
        <taxon>Lichenibacterium</taxon>
    </lineage>
</organism>
<dbReference type="OrthoDB" id="4827464at2"/>
<feature type="signal peptide" evidence="4">
    <location>
        <begin position="1"/>
        <end position="24"/>
    </location>
</feature>
<dbReference type="Pfam" id="PF13407">
    <property type="entry name" value="Peripla_BP_4"/>
    <property type="match status" value="1"/>
</dbReference>
<feature type="domain" description="Periplasmic binding protein" evidence="5">
    <location>
        <begin position="29"/>
        <end position="290"/>
    </location>
</feature>
<evidence type="ECO:0000256" key="3">
    <source>
        <dbReference type="ARBA" id="ARBA00022729"/>
    </source>
</evidence>
<evidence type="ECO:0000259" key="5">
    <source>
        <dbReference type="Pfam" id="PF13407"/>
    </source>
</evidence>
<dbReference type="Proteomes" id="UP000289411">
    <property type="component" value="Unassembled WGS sequence"/>
</dbReference>
<dbReference type="InterPro" id="IPR028082">
    <property type="entry name" value="Peripla_BP_I"/>
</dbReference>
<evidence type="ECO:0000256" key="2">
    <source>
        <dbReference type="ARBA" id="ARBA00007639"/>
    </source>
</evidence>
<evidence type="ECO:0000313" key="6">
    <source>
        <dbReference type="EMBL" id="RYB04359.1"/>
    </source>
</evidence>
<reference evidence="6 7" key="1">
    <citation type="submission" date="2018-09" db="EMBL/GenBank/DDBJ databases">
        <authorList>
            <person name="Grouzdev D.S."/>
            <person name="Krutkina M.S."/>
        </authorList>
    </citation>
    <scope>NUCLEOTIDE SEQUENCE [LARGE SCALE GENOMIC DNA]</scope>
    <source>
        <strain evidence="6 7">RmlP001</strain>
    </source>
</reference>
<keyword evidence="7" id="KW-1185">Reference proteome</keyword>
<dbReference type="GO" id="GO:0030313">
    <property type="term" value="C:cell envelope"/>
    <property type="evidence" value="ECO:0007669"/>
    <property type="project" value="UniProtKB-SubCell"/>
</dbReference>
<dbReference type="GO" id="GO:0030246">
    <property type="term" value="F:carbohydrate binding"/>
    <property type="evidence" value="ECO:0007669"/>
    <property type="project" value="UniProtKB-ARBA"/>
</dbReference>
<sequence length="322" mass="33287">MNRILLGCVAASAILVGTAGLASAADCKVGISMFTLNAPYYAAQLQAAQDQAKKAGCSVSTADGQNDMSKQIGDVEDMVAKGVNLIILNPRDPEGLVPAVNSAAKAGVKVVVIDSGLNPKANYVTLVQSSNDRNGFLVGQWLAKTMNGKPMKIALLSGDKGNVVGQERRLGVIRGIAEGQLQSGGKASFDIVGQGWGAWNNDGGLKAMEDILTAHPDVNVVLGENDSMVLGARKALEAAGKKDVLLVAAADGQKEALQMIKEGKYGATGLNDPDAIGRTAIDVGMKALDGSLPAGFSKLDITAPAVITKDNVDKYIKPNAVF</sequence>
<dbReference type="SUPFAM" id="SSF53822">
    <property type="entry name" value="Periplasmic binding protein-like I"/>
    <property type="match status" value="1"/>
</dbReference>
<dbReference type="Gene3D" id="3.40.50.2300">
    <property type="match status" value="2"/>
</dbReference>
<protein>
    <submittedName>
        <fullName evidence="6">ABC transporter substrate-binding protein</fullName>
    </submittedName>
</protein>
<comment type="similarity">
    <text evidence="2">Belongs to the bacterial solute-binding protein 2 family.</text>
</comment>
<dbReference type="RefSeq" id="WP_129219634.1">
    <property type="nucleotide sequence ID" value="NZ_QYBC01000010.1"/>
</dbReference>